<protein>
    <recommendedName>
        <fullName evidence="1">DUF306 domain-containing protein</fullName>
    </recommendedName>
</protein>
<sequence length="114" mass="12326">MVTSEQLQGSAWQVNNLNGSDVGDALVTLNFHEPGRLAGKAACNNYMASYTLEDDSFTVKTGGVTMMACPQPLMKLEQQFLDALEGVNQADISEDGQLILSGTDEVRIEASRQK</sequence>
<evidence type="ECO:0000313" key="2">
    <source>
        <dbReference type="EMBL" id="KGD62029.1"/>
    </source>
</evidence>
<dbReference type="PANTHER" id="PTHR35535:SF1">
    <property type="entry name" value="HEAT SHOCK PROTEIN HSLJ"/>
    <property type="match status" value="1"/>
</dbReference>
<dbReference type="PANTHER" id="PTHR35535">
    <property type="entry name" value="HEAT SHOCK PROTEIN HSLJ"/>
    <property type="match status" value="1"/>
</dbReference>
<evidence type="ECO:0000313" key="3">
    <source>
        <dbReference type="Proteomes" id="UP000029443"/>
    </source>
</evidence>
<dbReference type="Proteomes" id="UP000029443">
    <property type="component" value="Unassembled WGS sequence"/>
</dbReference>
<dbReference type="InterPro" id="IPR038670">
    <property type="entry name" value="HslJ-like_sf"/>
</dbReference>
<proteinExistence type="predicted"/>
<dbReference type="InterPro" id="IPR005184">
    <property type="entry name" value="DUF306_Meta_HslJ"/>
</dbReference>
<dbReference type="InterPro" id="IPR053147">
    <property type="entry name" value="Hsp_HslJ-like"/>
</dbReference>
<keyword evidence="3" id="KW-1185">Reference proteome</keyword>
<accession>A0ABR4WEV2</accession>
<feature type="domain" description="DUF306" evidence="1">
    <location>
        <begin position="5"/>
        <end position="105"/>
    </location>
</feature>
<evidence type="ECO:0000259" key="1">
    <source>
        <dbReference type="Pfam" id="PF03724"/>
    </source>
</evidence>
<dbReference type="Pfam" id="PF03724">
    <property type="entry name" value="META"/>
    <property type="match status" value="1"/>
</dbReference>
<gene>
    <name evidence="2" type="ORF">T9A_01238</name>
</gene>
<dbReference type="EMBL" id="ARXU01000003">
    <property type="protein sequence ID" value="KGD62029.1"/>
    <property type="molecule type" value="Genomic_DNA"/>
</dbReference>
<dbReference type="Gene3D" id="2.40.128.270">
    <property type="match status" value="1"/>
</dbReference>
<name>A0ABR4WEV2_9GAMM</name>
<organism evidence="2 3">
    <name type="scientific">Alcanivorax jadensis T9</name>
    <dbReference type="NCBI Taxonomy" id="1177181"/>
    <lineage>
        <taxon>Bacteria</taxon>
        <taxon>Pseudomonadati</taxon>
        <taxon>Pseudomonadota</taxon>
        <taxon>Gammaproteobacteria</taxon>
        <taxon>Oceanospirillales</taxon>
        <taxon>Alcanivoracaceae</taxon>
        <taxon>Alcanivorax</taxon>
    </lineage>
</organism>
<reference evidence="2 3" key="1">
    <citation type="submission" date="2012-09" db="EMBL/GenBank/DDBJ databases">
        <title>Genome Sequence of alkane-degrading Bacterium Alcanivorax jadensis T9.</title>
        <authorList>
            <person name="Lai Q."/>
            <person name="Shao Z."/>
        </authorList>
    </citation>
    <scope>NUCLEOTIDE SEQUENCE [LARGE SCALE GENOMIC DNA]</scope>
    <source>
        <strain evidence="2 3">T9</strain>
    </source>
</reference>
<comment type="caution">
    <text evidence="2">The sequence shown here is derived from an EMBL/GenBank/DDBJ whole genome shotgun (WGS) entry which is preliminary data.</text>
</comment>